<feature type="region of interest" description="Disordered" evidence="1">
    <location>
        <begin position="37"/>
        <end position="73"/>
    </location>
</feature>
<gene>
    <name evidence="2" type="ORF">SAMN04487936_103384</name>
</gene>
<keyword evidence="3" id="KW-1185">Reference proteome</keyword>
<evidence type="ECO:0000313" key="3">
    <source>
        <dbReference type="Proteomes" id="UP000183557"/>
    </source>
</evidence>
<dbReference type="Proteomes" id="UP000183557">
    <property type="component" value="Unassembled WGS sequence"/>
</dbReference>
<evidence type="ECO:0000313" key="2">
    <source>
        <dbReference type="EMBL" id="SFJ70190.1"/>
    </source>
</evidence>
<dbReference type="OrthoDB" id="2973147at2"/>
<reference evidence="3" key="1">
    <citation type="submission" date="2016-10" db="EMBL/GenBank/DDBJ databases">
        <authorList>
            <person name="Varghese N."/>
            <person name="Submissions S."/>
        </authorList>
    </citation>
    <scope>NUCLEOTIDE SEQUENCE [LARGE SCALE GENOMIC DNA]</scope>
    <source>
        <strain evidence="3">CGMCC 1.3704</strain>
    </source>
</reference>
<evidence type="ECO:0000256" key="1">
    <source>
        <dbReference type="SAM" id="MobiDB-lite"/>
    </source>
</evidence>
<dbReference type="RefSeq" id="WP_075035969.1">
    <property type="nucleotide sequence ID" value="NZ_FOSB01000003.1"/>
</dbReference>
<organism evidence="2 3">
    <name type="scientific">Halobacillus dabanensis</name>
    <dbReference type="NCBI Taxonomy" id="240302"/>
    <lineage>
        <taxon>Bacteria</taxon>
        <taxon>Bacillati</taxon>
        <taxon>Bacillota</taxon>
        <taxon>Bacilli</taxon>
        <taxon>Bacillales</taxon>
        <taxon>Bacillaceae</taxon>
        <taxon>Halobacillus</taxon>
    </lineage>
</organism>
<protein>
    <submittedName>
        <fullName evidence="2">Uncharacterized protein</fullName>
    </submittedName>
</protein>
<dbReference type="AlphaFoldDB" id="A0A1I3THU0"/>
<feature type="compositionally biased region" description="Gly residues" evidence="1">
    <location>
        <begin position="64"/>
        <end position="73"/>
    </location>
</feature>
<accession>A0A1I3THU0</accession>
<name>A0A1I3THU0_HALDA</name>
<sequence>MWVLIGFVALLGLPLLFGYLRDVFGWNRNKFYGAIANKQKPSPKNQRSSQIDLNRAKASRHFQGGNGFDGHDE</sequence>
<dbReference type="EMBL" id="FOSB01000003">
    <property type="protein sequence ID" value="SFJ70190.1"/>
    <property type="molecule type" value="Genomic_DNA"/>
</dbReference>
<feature type="compositionally biased region" description="Polar residues" evidence="1">
    <location>
        <begin position="39"/>
        <end position="52"/>
    </location>
</feature>
<proteinExistence type="predicted"/>